<organism evidence="3">
    <name type="scientific">Schizophyllum commune (strain H4-8 / FGSC 9210)</name>
    <name type="common">Split gill fungus</name>
    <dbReference type="NCBI Taxonomy" id="578458"/>
    <lineage>
        <taxon>Eukaryota</taxon>
        <taxon>Fungi</taxon>
        <taxon>Dikarya</taxon>
        <taxon>Basidiomycota</taxon>
        <taxon>Agaricomycotina</taxon>
        <taxon>Agaricomycetes</taxon>
        <taxon>Agaricomycetidae</taxon>
        <taxon>Agaricales</taxon>
        <taxon>Schizophyllaceae</taxon>
        <taxon>Schizophyllum</taxon>
    </lineage>
</organism>
<dbReference type="RefSeq" id="XP_003027421.1">
    <property type="nucleotide sequence ID" value="XM_003027375.1"/>
</dbReference>
<dbReference type="AlphaFoldDB" id="D8QGM6"/>
<feature type="region of interest" description="Disordered" evidence="1">
    <location>
        <begin position="337"/>
        <end position="389"/>
    </location>
</feature>
<dbReference type="EMBL" id="GL377312">
    <property type="protein sequence ID" value="EFI92518.1"/>
    <property type="molecule type" value="Genomic_DNA"/>
</dbReference>
<gene>
    <name evidence="2" type="ORF">SCHCODRAFT_258472</name>
</gene>
<dbReference type="GeneID" id="9597774"/>
<sequence>MAVFPVVPHIIRPIEDPQEYRKTVLQLWDLFDVLPLEMRPALNPGTGYPRGNAFQGGWMYLLDRAIRYARHLKNELAMLEAVMGVAPLMRYAVQDEIPPIIVAPSIEQYLRQNAFFRLLWKELPEGYGAGADPESMRDIVREAIKFIREMRATVEHWYQGLGTSDVAHSFALLHAPTLPTDPPKIQTHSQAEPWRRLDEWVVQSKVRWELGREARAEGASALARAVDPNAGEDGIYREEGLTEEEKDAWRRLRADALLAADLREAYDEYDLGWEAPGLGGAENPMALAFDDLDGASNAASHPMSSTYDSFDEEDPMGDFSEEEADRVMRFYNSGYDLSALDSEDGESTTESEGEGEGDDDEQDCGLAGSGLQGAGSLTGGLDRTTAPEQVKRGSFSCAFEPADFDMSLDEAMQVVERQMAADA</sequence>
<dbReference type="OrthoDB" id="10364309at2759"/>
<protein>
    <submittedName>
        <fullName evidence="2">Expressed protein</fullName>
    </submittedName>
</protein>
<feature type="compositionally biased region" description="Gly residues" evidence="1">
    <location>
        <begin position="367"/>
        <end position="378"/>
    </location>
</feature>
<keyword evidence="3" id="KW-1185">Reference proteome</keyword>
<dbReference type="KEGG" id="scm:SCHCO_01039430"/>
<dbReference type="InParanoid" id="D8QGM6"/>
<evidence type="ECO:0000256" key="1">
    <source>
        <dbReference type="SAM" id="MobiDB-lite"/>
    </source>
</evidence>
<dbReference type="VEuPathDB" id="FungiDB:SCHCODRAFT_01039430"/>
<name>D8QGM6_SCHCM</name>
<evidence type="ECO:0000313" key="3">
    <source>
        <dbReference type="Proteomes" id="UP000007431"/>
    </source>
</evidence>
<feature type="compositionally biased region" description="Acidic residues" evidence="1">
    <location>
        <begin position="341"/>
        <end position="363"/>
    </location>
</feature>
<dbReference type="HOGENOM" id="CLU_649170_0_0_1"/>
<dbReference type="Proteomes" id="UP000007431">
    <property type="component" value="Unassembled WGS sequence"/>
</dbReference>
<proteinExistence type="predicted"/>
<accession>D8QGM6</accession>
<reference evidence="2 3" key="1">
    <citation type="journal article" date="2010" name="Nat. Biotechnol.">
        <title>Genome sequence of the model mushroom Schizophyllum commune.</title>
        <authorList>
            <person name="Ohm R.A."/>
            <person name="de Jong J.F."/>
            <person name="Lugones L.G."/>
            <person name="Aerts A."/>
            <person name="Kothe E."/>
            <person name="Stajich J.E."/>
            <person name="de Vries R.P."/>
            <person name="Record E."/>
            <person name="Levasseur A."/>
            <person name="Baker S.E."/>
            <person name="Bartholomew K.A."/>
            <person name="Coutinho P.M."/>
            <person name="Erdmann S."/>
            <person name="Fowler T.J."/>
            <person name="Gathman A.C."/>
            <person name="Lombard V."/>
            <person name="Henrissat B."/>
            <person name="Knabe N."/>
            <person name="Kuees U."/>
            <person name="Lilly W.W."/>
            <person name="Lindquist E."/>
            <person name="Lucas S."/>
            <person name="Magnuson J.K."/>
            <person name="Piumi F."/>
            <person name="Raudaskoski M."/>
            <person name="Salamov A."/>
            <person name="Schmutz J."/>
            <person name="Schwarze F.W.M.R."/>
            <person name="vanKuyk P.A."/>
            <person name="Horton J.S."/>
            <person name="Grigoriev I.V."/>
            <person name="Woesten H.A.B."/>
        </authorList>
    </citation>
    <scope>NUCLEOTIDE SEQUENCE [LARGE SCALE GENOMIC DNA]</scope>
    <source>
        <strain evidence="3">H4-8 / FGSC 9210</strain>
    </source>
</reference>
<evidence type="ECO:0000313" key="2">
    <source>
        <dbReference type="EMBL" id="EFI92518.1"/>
    </source>
</evidence>